<proteinExistence type="predicted"/>
<feature type="transmembrane region" description="Helical" evidence="1">
    <location>
        <begin position="55"/>
        <end position="72"/>
    </location>
</feature>
<protein>
    <submittedName>
        <fullName evidence="2">Uncharacterized protein</fullName>
    </submittedName>
</protein>
<feature type="non-terminal residue" evidence="2">
    <location>
        <position position="1"/>
    </location>
</feature>
<sequence>SSSRQVVRSSGRRKNELSRVLGVSSLSLPFPSLPFLLLLLFSCLVSRFSFARSKCIRLGWLVGVSVGWFGWAG</sequence>
<evidence type="ECO:0000256" key="1">
    <source>
        <dbReference type="SAM" id="Phobius"/>
    </source>
</evidence>
<evidence type="ECO:0000313" key="2">
    <source>
        <dbReference type="EMBL" id="KAK7556696.1"/>
    </source>
</evidence>
<reference evidence="2 3" key="1">
    <citation type="submission" date="2024-04" db="EMBL/GenBank/DDBJ databases">
        <title>Phyllosticta paracitricarpa is synonymous to the EU quarantine fungus P. citricarpa based on phylogenomic analyses.</title>
        <authorList>
            <consortium name="Lawrence Berkeley National Laboratory"/>
            <person name="Van Ingen-Buijs V.A."/>
            <person name="Van Westerhoven A.C."/>
            <person name="Haridas S."/>
            <person name="Skiadas P."/>
            <person name="Martin F."/>
            <person name="Groenewald J.Z."/>
            <person name="Crous P.W."/>
            <person name="Seidl M.F."/>
        </authorList>
    </citation>
    <scope>NUCLEOTIDE SEQUENCE [LARGE SCALE GENOMIC DNA]</scope>
    <source>
        <strain evidence="2 3">CBS 122670</strain>
    </source>
</reference>
<keyword evidence="1" id="KW-0812">Transmembrane</keyword>
<keyword evidence="1" id="KW-1133">Transmembrane helix</keyword>
<accession>A0ABR1MSL4</accession>
<comment type="caution">
    <text evidence="2">The sequence shown here is derived from an EMBL/GenBank/DDBJ whole genome shotgun (WGS) entry which is preliminary data.</text>
</comment>
<gene>
    <name evidence="2" type="ORF">IWX46DRAFT_586006</name>
</gene>
<keyword evidence="1" id="KW-0472">Membrane</keyword>
<organism evidence="2 3">
    <name type="scientific">Phyllosticta citricarpa</name>
    <dbReference type="NCBI Taxonomy" id="55181"/>
    <lineage>
        <taxon>Eukaryota</taxon>
        <taxon>Fungi</taxon>
        <taxon>Dikarya</taxon>
        <taxon>Ascomycota</taxon>
        <taxon>Pezizomycotina</taxon>
        <taxon>Dothideomycetes</taxon>
        <taxon>Dothideomycetes incertae sedis</taxon>
        <taxon>Botryosphaeriales</taxon>
        <taxon>Phyllostictaceae</taxon>
        <taxon>Phyllosticta</taxon>
    </lineage>
</organism>
<keyword evidence="3" id="KW-1185">Reference proteome</keyword>
<dbReference type="Proteomes" id="UP001365128">
    <property type="component" value="Unassembled WGS sequence"/>
</dbReference>
<evidence type="ECO:0000313" key="3">
    <source>
        <dbReference type="Proteomes" id="UP001365128"/>
    </source>
</evidence>
<feature type="transmembrane region" description="Helical" evidence="1">
    <location>
        <begin position="20"/>
        <end position="43"/>
    </location>
</feature>
<name>A0ABR1MSL4_9PEZI</name>
<dbReference type="EMBL" id="JBBPDW010000001">
    <property type="protein sequence ID" value="KAK7556696.1"/>
    <property type="molecule type" value="Genomic_DNA"/>
</dbReference>